<dbReference type="InterPro" id="IPR029058">
    <property type="entry name" value="AB_hydrolase_fold"/>
</dbReference>
<protein>
    <submittedName>
        <fullName evidence="4">Alpha/beta hydrolase</fullName>
    </submittedName>
</protein>
<evidence type="ECO:0000313" key="5">
    <source>
        <dbReference type="Proteomes" id="UP001220964"/>
    </source>
</evidence>
<proteinExistence type="inferred from homology"/>
<dbReference type="InterPro" id="IPR050266">
    <property type="entry name" value="AB_hydrolase_sf"/>
</dbReference>
<dbReference type="PRINTS" id="PR00793">
    <property type="entry name" value="PROAMNOPTASE"/>
</dbReference>
<organism evidence="4 5">
    <name type="scientific">Psychromarinibacter sediminicola</name>
    <dbReference type="NCBI Taxonomy" id="3033385"/>
    <lineage>
        <taxon>Bacteria</taxon>
        <taxon>Pseudomonadati</taxon>
        <taxon>Pseudomonadota</taxon>
        <taxon>Alphaproteobacteria</taxon>
        <taxon>Rhodobacterales</taxon>
        <taxon>Paracoccaceae</taxon>
        <taxon>Psychromarinibacter</taxon>
    </lineage>
</organism>
<dbReference type="RefSeq" id="WP_275569645.1">
    <property type="nucleotide sequence ID" value="NZ_JARGYC010000101.1"/>
</dbReference>
<dbReference type="PRINTS" id="PR00111">
    <property type="entry name" value="ABHYDROLASE"/>
</dbReference>
<dbReference type="SUPFAM" id="SSF53474">
    <property type="entry name" value="alpha/beta-Hydrolases"/>
    <property type="match status" value="1"/>
</dbReference>
<accession>A0AAE3NSN2</accession>
<evidence type="ECO:0000259" key="3">
    <source>
        <dbReference type="Pfam" id="PF00561"/>
    </source>
</evidence>
<dbReference type="GO" id="GO:0008233">
    <property type="term" value="F:peptidase activity"/>
    <property type="evidence" value="ECO:0007669"/>
    <property type="project" value="InterPro"/>
</dbReference>
<evidence type="ECO:0000313" key="4">
    <source>
        <dbReference type="EMBL" id="MDF0603528.1"/>
    </source>
</evidence>
<reference evidence="4" key="1">
    <citation type="submission" date="2023-03" db="EMBL/GenBank/DDBJ databases">
        <title>Multiphase analysis and comparison of six strains from genera Psychromarinibacter, Lutimaribacter, and Maritimibacter, including a novel species: Psychromarinibacter sediminicola sp. nov.</title>
        <authorList>
            <person name="Wang Y.-H."/>
            <person name="Ye M.-Q."/>
            <person name="Du Z.-J."/>
        </authorList>
    </citation>
    <scope>NUCLEOTIDE SEQUENCE</scope>
    <source>
        <strain evidence="4">C21-152</strain>
    </source>
</reference>
<keyword evidence="2 4" id="KW-0378">Hydrolase</keyword>
<dbReference type="EMBL" id="JARGYC010000101">
    <property type="protein sequence ID" value="MDF0603528.1"/>
    <property type="molecule type" value="Genomic_DNA"/>
</dbReference>
<dbReference type="PANTHER" id="PTHR43798">
    <property type="entry name" value="MONOACYLGLYCEROL LIPASE"/>
    <property type="match status" value="1"/>
</dbReference>
<dbReference type="Gene3D" id="3.40.50.1820">
    <property type="entry name" value="alpha/beta hydrolase"/>
    <property type="match status" value="1"/>
</dbReference>
<dbReference type="GO" id="GO:0016020">
    <property type="term" value="C:membrane"/>
    <property type="evidence" value="ECO:0007669"/>
    <property type="project" value="TreeGrafter"/>
</dbReference>
<comment type="caution">
    <text evidence="4">The sequence shown here is derived from an EMBL/GenBank/DDBJ whole genome shotgun (WGS) entry which is preliminary data.</text>
</comment>
<dbReference type="InterPro" id="IPR002410">
    <property type="entry name" value="Peptidase_S33"/>
</dbReference>
<dbReference type="GO" id="GO:0006508">
    <property type="term" value="P:proteolysis"/>
    <property type="evidence" value="ECO:0007669"/>
    <property type="project" value="InterPro"/>
</dbReference>
<dbReference type="Pfam" id="PF00561">
    <property type="entry name" value="Abhydrolase_1"/>
    <property type="match status" value="1"/>
</dbReference>
<gene>
    <name evidence="4" type="ORF">P1J78_22620</name>
</gene>
<evidence type="ECO:0000256" key="2">
    <source>
        <dbReference type="ARBA" id="ARBA00022801"/>
    </source>
</evidence>
<dbReference type="PANTHER" id="PTHR43798:SF33">
    <property type="entry name" value="HYDROLASE, PUTATIVE (AFU_ORTHOLOGUE AFUA_2G14860)-RELATED"/>
    <property type="match status" value="1"/>
</dbReference>
<dbReference type="InterPro" id="IPR000073">
    <property type="entry name" value="AB_hydrolase_1"/>
</dbReference>
<feature type="domain" description="AB hydrolase-1" evidence="3">
    <location>
        <begin position="23"/>
        <end position="264"/>
    </location>
</feature>
<evidence type="ECO:0000256" key="1">
    <source>
        <dbReference type="ARBA" id="ARBA00010088"/>
    </source>
</evidence>
<name>A0AAE3NSN2_9RHOB</name>
<keyword evidence="5" id="KW-1185">Reference proteome</keyword>
<dbReference type="Proteomes" id="UP001220964">
    <property type="component" value="Unassembled WGS sequence"/>
</dbReference>
<dbReference type="AlphaFoldDB" id="A0AAE3NSN2"/>
<comment type="similarity">
    <text evidence="1">Belongs to the peptidase S33 family.</text>
</comment>
<sequence>MKKVELNGAEFVYDSAGDAHEHAIVVLHGGRGQGDHRRDFEAFRPLADSYQVLAYDQRGCGLSSLTPPYTFAQFADDLEAFRKEVCGGKKITLIGGSFGGMIALTYAVKYQAGLSHLILRGTTPSYHFQDAVFAHLKDRLHKAPSASEDMIRKMIRDGCEDDLELRLILFASQPLYYEDFDPDAALAELRELHIHAETHRELFRNDKYYDVRDKLSTITVPTFVVVGLNDWICPPGESRLIAQSIPGAELMEVEGANHPVHIEKSELVLGRIRKFMEENV</sequence>